<name>A0A0C9X9Q8_9AGAR</name>
<dbReference type="OrthoDB" id="10629234at2759"/>
<reference evidence="1 2" key="1">
    <citation type="submission" date="2014-04" db="EMBL/GenBank/DDBJ databases">
        <authorList>
            <consortium name="DOE Joint Genome Institute"/>
            <person name="Kuo A."/>
            <person name="Kohler A."/>
            <person name="Nagy L.G."/>
            <person name="Floudas D."/>
            <person name="Copeland A."/>
            <person name="Barry K.W."/>
            <person name="Cichocki N."/>
            <person name="Veneault-Fourrey C."/>
            <person name="LaButti K."/>
            <person name="Lindquist E.A."/>
            <person name="Lipzen A."/>
            <person name="Lundell T."/>
            <person name="Morin E."/>
            <person name="Murat C."/>
            <person name="Sun H."/>
            <person name="Tunlid A."/>
            <person name="Henrissat B."/>
            <person name="Grigoriev I.V."/>
            <person name="Hibbett D.S."/>
            <person name="Martin F."/>
            <person name="Nordberg H.P."/>
            <person name="Cantor M.N."/>
            <person name="Hua S.X."/>
        </authorList>
    </citation>
    <scope>NUCLEOTIDE SEQUENCE [LARGE SCALE GENOMIC DNA]</scope>
    <source>
        <strain evidence="1 2">LaAM-08-1</strain>
    </source>
</reference>
<protein>
    <submittedName>
        <fullName evidence="1">Uncharacterized protein</fullName>
    </submittedName>
</protein>
<accession>A0A0C9X9Q8</accession>
<dbReference type="Proteomes" id="UP000054477">
    <property type="component" value="Unassembled WGS sequence"/>
</dbReference>
<evidence type="ECO:0000313" key="1">
    <source>
        <dbReference type="EMBL" id="KIJ94416.1"/>
    </source>
</evidence>
<dbReference type="EMBL" id="KN838795">
    <property type="protein sequence ID" value="KIJ94416.1"/>
    <property type="molecule type" value="Genomic_DNA"/>
</dbReference>
<reference evidence="2" key="2">
    <citation type="submission" date="2015-01" db="EMBL/GenBank/DDBJ databases">
        <title>Evolutionary Origins and Diversification of the Mycorrhizal Mutualists.</title>
        <authorList>
            <consortium name="DOE Joint Genome Institute"/>
            <consortium name="Mycorrhizal Genomics Consortium"/>
            <person name="Kohler A."/>
            <person name="Kuo A."/>
            <person name="Nagy L.G."/>
            <person name="Floudas D."/>
            <person name="Copeland A."/>
            <person name="Barry K.W."/>
            <person name="Cichocki N."/>
            <person name="Veneault-Fourrey C."/>
            <person name="LaButti K."/>
            <person name="Lindquist E.A."/>
            <person name="Lipzen A."/>
            <person name="Lundell T."/>
            <person name="Morin E."/>
            <person name="Murat C."/>
            <person name="Riley R."/>
            <person name="Ohm R."/>
            <person name="Sun H."/>
            <person name="Tunlid A."/>
            <person name="Henrissat B."/>
            <person name="Grigoriev I.V."/>
            <person name="Hibbett D.S."/>
            <person name="Martin F."/>
        </authorList>
    </citation>
    <scope>NUCLEOTIDE SEQUENCE [LARGE SCALE GENOMIC DNA]</scope>
    <source>
        <strain evidence="2">LaAM-08-1</strain>
    </source>
</reference>
<proteinExistence type="predicted"/>
<evidence type="ECO:0000313" key="2">
    <source>
        <dbReference type="Proteomes" id="UP000054477"/>
    </source>
</evidence>
<sequence>MAFGNKEKIREAAWRAKRVLKGKLIWICTRAYGTALAGARPFLQHWSQLAGGKPPGPAGTHV</sequence>
<dbReference type="AlphaFoldDB" id="A0A0C9X9Q8"/>
<organism evidence="1 2">
    <name type="scientific">Laccaria amethystina LaAM-08-1</name>
    <dbReference type="NCBI Taxonomy" id="1095629"/>
    <lineage>
        <taxon>Eukaryota</taxon>
        <taxon>Fungi</taxon>
        <taxon>Dikarya</taxon>
        <taxon>Basidiomycota</taxon>
        <taxon>Agaricomycotina</taxon>
        <taxon>Agaricomycetes</taxon>
        <taxon>Agaricomycetidae</taxon>
        <taxon>Agaricales</taxon>
        <taxon>Agaricineae</taxon>
        <taxon>Hydnangiaceae</taxon>
        <taxon>Laccaria</taxon>
    </lineage>
</organism>
<dbReference type="HOGENOM" id="CLU_2904532_0_0_1"/>
<gene>
    <name evidence="1" type="ORF">K443DRAFT_12142</name>
</gene>
<keyword evidence="2" id="KW-1185">Reference proteome</keyword>